<name>A0A4R8V9B1_9MICO</name>
<dbReference type="InterPro" id="IPR042070">
    <property type="entry name" value="PucR_C-HTH_sf"/>
</dbReference>
<dbReference type="EMBL" id="FNIB01000003">
    <property type="protein sequence ID" value="SDM95809.1"/>
    <property type="molecule type" value="Genomic_DNA"/>
</dbReference>
<evidence type="ECO:0000259" key="2">
    <source>
        <dbReference type="Pfam" id="PF13556"/>
    </source>
</evidence>
<dbReference type="PANTHER" id="PTHR33744">
    <property type="entry name" value="CARBOHYDRATE DIACID REGULATOR"/>
    <property type="match status" value="1"/>
</dbReference>
<dbReference type="Proteomes" id="UP000298252">
    <property type="component" value="Unassembled WGS sequence"/>
</dbReference>
<evidence type="ECO:0000313" key="6">
    <source>
        <dbReference type="Proteomes" id="UP000298252"/>
    </source>
</evidence>
<evidence type="ECO:0000313" key="3">
    <source>
        <dbReference type="EMBL" id="SDM95809.1"/>
    </source>
</evidence>
<dbReference type="AlphaFoldDB" id="A0A4R8V9B1"/>
<reference evidence="4 6" key="2">
    <citation type="submission" date="2019-03" db="EMBL/GenBank/DDBJ databases">
        <title>Genomics of glacier-inhabiting Cryobacterium strains.</title>
        <authorList>
            <person name="Liu Q."/>
            <person name="Xin Y.-H."/>
        </authorList>
    </citation>
    <scope>NUCLEOTIDE SEQUENCE [LARGE SCALE GENOMIC DNA]</scope>
    <source>
        <strain evidence="4 6">Hh8</strain>
    </source>
</reference>
<dbReference type="InterPro" id="IPR051448">
    <property type="entry name" value="CdaR-like_regulators"/>
</dbReference>
<proteinExistence type="predicted"/>
<dbReference type="Proteomes" id="UP000199639">
    <property type="component" value="Unassembled WGS sequence"/>
</dbReference>
<dbReference type="Pfam" id="PF13556">
    <property type="entry name" value="HTH_30"/>
    <property type="match status" value="1"/>
</dbReference>
<dbReference type="Pfam" id="PF07905">
    <property type="entry name" value="PucR"/>
    <property type="match status" value="1"/>
</dbReference>
<dbReference type="EMBL" id="SOFD01000016">
    <property type="protein sequence ID" value="TFB78417.1"/>
    <property type="molecule type" value="Genomic_DNA"/>
</dbReference>
<dbReference type="STRING" id="1424659.SAMN05216368_10366"/>
<dbReference type="PANTHER" id="PTHR33744:SF7">
    <property type="entry name" value="PUCR FAMILY TRANSCRIPTIONAL REGULATOR"/>
    <property type="match status" value="1"/>
</dbReference>
<feature type="domain" description="PucR C-terminal helix-turn-helix" evidence="2">
    <location>
        <begin position="463"/>
        <end position="519"/>
    </location>
</feature>
<evidence type="ECO:0000259" key="1">
    <source>
        <dbReference type="Pfam" id="PF07905"/>
    </source>
</evidence>
<protein>
    <submittedName>
        <fullName evidence="4">PucR family transcriptional regulator</fullName>
    </submittedName>
    <submittedName>
        <fullName evidence="3">Purine catabolism regulatory protein-like family protein</fullName>
    </submittedName>
</protein>
<reference evidence="3 5" key="1">
    <citation type="submission" date="2016-10" db="EMBL/GenBank/DDBJ databases">
        <authorList>
            <person name="Varghese N."/>
            <person name="Submissions S."/>
        </authorList>
    </citation>
    <scope>NUCLEOTIDE SEQUENCE [LARGE SCALE GENOMIC DNA]</scope>
    <source>
        <strain evidence="3 5">CGMCC 1.11215</strain>
    </source>
</reference>
<gene>
    <name evidence="4" type="ORF">E3O21_05895</name>
    <name evidence="3" type="ORF">SAMN05216368_10366</name>
</gene>
<dbReference type="InterPro" id="IPR025736">
    <property type="entry name" value="PucR_C-HTH_dom"/>
</dbReference>
<dbReference type="InterPro" id="IPR012914">
    <property type="entry name" value="PucR_dom"/>
</dbReference>
<evidence type="ECO:0000313" key="5">
    <source>
        <dbReference type="Proteomes" id="UP000199639"/>
    </source>
</evidence>
<dbReference type="Gene3D" id="1.10.10.2840">
    <property type="entry name" value="PucR C-terminal helix-turn-helix domain"/>
    <property type="match status" value="1"/>
</dbReference>
<organism evidence="3 5">
    <name type="scientific">Cryobacterium flavum</name>
    <dbReference type="NCBI Taxonomy" id="1424659"/>
    <lineage>
        <taxon>Bacteria</taxon>
        <taxon>Bacillati</taxon>
        <taxon>Actinomycetota</taxon>
        <taxon>Actinomycetes</taxon>
        <taxon>Micrococcales</taxon>
        <taxon>Microbacteriaceae</taxon>
        <taxon>Cryobacterium</taxon>
    </lineage>
</organism>
<keyword evidence="6" id="KW-1185">Reference proteome</keyword>
<evidence type="ECO:0000313" key="4">
    <source>
        <dbReference type="EMBL" id="TFB78417.1"/>
    </source>
</evidence>
<sequence length="535" mass="58345">MSRLKSGVSLSLTLGDVVNEKALGLTSVVAGDPHGIVLAARTSELGDPGRWVEPRTIMLTTGLLFIGHERDDAQALALITDMRAAQTTAMFFGVGVHFEEVPTALVAAARSEKFPLYTVAADVPFYAIENFVNQSKLSADAYLLKRAAWFMNELLQSMSADQPIDALIAKLASSCRGSAVLYEDSGRVVASSGEGPIRLMWTEMQRSGGAQERFTVGRWDAIGKSLVLRGKTYRLVLASRNSTMLNDLGDVLLQTTQRLLGAINGITQIGLSRELYENAQLLVTLQDGISPSREHRYWNRMNPFRFTAYEPLRAVAISTLSGDPAGKHLIEGLLQEAALGGLGLLLDENGGGSRTMASIHALVADSAVLVNWLTLAGTELVVGTSEPFSELASTPMAFREAETALEIARRRATQAGRHPGAQRTVVRLDEVDLASWLLARREAPQLEDKLRKFVATLNLDSDLVETLIVYLALDQDVGRSARHLYVHANTVRYRLRKCEESLGTSISSTATIANLYLAFQDDVLALQDQIEYQAE</sequence>
<feature type="domain" description="Purine catabolism PurC-like" evidence="1">
    <location>
        <begin position="16"/>
        <end position="132"/>
    </location>
</feature>
<accession>A0A4R8V9B1</accession>